<keyword evidence="3" id="KW-1185">Reference proteome</keyword>
<dbReference type="EMBL" id="VHSG01000038">
    <property type="protein sequence ID" value="TQV66937.1"/>
    <property type="molecule type" value="Genomic_DNA"/>
</dbReference>
<gene>
    <name evidence="2" type="ORF">FKG94_26655</name>
</gene>
<feature type="transmembrane region" description="Helical" evidence="1">
    <location>
        <begin position="84"/>
        <end position="106"/>
    </location>
</feature>
<proteinExistence type="predicted"/>
<keyword evidence="1" id="KW-0472">Membrane</keyword>
<dbReference type="Proteomes" id="UP000319732">
    <property type="component" value="Unassembled WGS sequence"/>
</dbReference>
<evidence type="ECO:0000256" key="1">
    <source>
        <dbReference type="SAM" id="Phobius"/>
    </source>
</evidence>
<accession>A0A545SPR3</accession>
<reference evidence="2 3" key="1">
    <citation type="submission" date="2019-06" db="EMBL/GenBank/DDBJ databases">
        <title>Whole genome sequence for Cellvibrionaceae sp. R142.</title>
        <authorList>
            <person name="Wang G."/>
        </authorList>
    </citation>
    <scope>NUCLEOTIDE SEQUENCE [LARGE SCALE GENOMIC DNA]</scope>
    <source>
        <strain evidence="2 3">R142</strain>
    </source>
</reference>
<name>A0A545SPR3_9GAMM</name>
<dbReference type="OrthoDB" id="6387660at2"/>
<keyword evidence="1" id="KW-1133">Transmembrane helix</keyword>
<feature type="transmembrane region" description="Helical" evidence="1">
    <location>
        <begin position="6"/>
        <end position="27"/>
    </location>
</feature>
<evidence type="ECO:0000313" key="3">
    <source>
        <dbReference type="Proteomes" id="UP000319732"/>
    </source>
</evidence>
<evidence type="ECO:0000313" key="2">
    <source>
        <dbReference type="EMBL" id="TQV66937.1"/>
    </source>
</evidence>
<sequence length="141" mass="15863">MVTSQGYLLGWAVYLVGAVGLMVCWWRISLGIPQFQWRFFSRVVVGVLLLTPYYGGPEQAEWAPALVITLLEGVFYGPEAMLRAGVPILVTLLCAVLVSVLAQLGWHRYQERLQQREREVVQEDERQALLRESAEQSAGTP</sequence>
<protein>
    <submittedName>
        <fullName evidence="2">Uncharacterized protein</fullName>
    </submittedName>
</protein>
<comment type="caution">
    <text evidence="2">The sequence shown here is derived from an EMBL/GenBank/DDBJ whole genome shotgun (WGS) entry which is preliminary data.</text>
</comment>
<organism evidence="2 3">
    <name type="scientific">Exilibacterium tricleocarpae</name>
    <dbReference type="NCBI Taxonomy" id="2591008"/>
    <lineage>
        <taxon>Bacteria</taxon>
        <taxon>Pseudomonadati</taxon>
        <taxon>Pseudomonadota</taxon>
        <taxon>Gammaproteobacteria</taxon>
        <taxon>Cellvibrionales</taxon>
        <taxon>Cellvibrionaceae</taxon>
        <taxon>Exilibacterium</taxon>
    </lineage>
</organism>
<dbReference type="RefSeq" id="WP_142929999.1">
    <property type="nucleotide sequence ID" value="NZ_ML660114.1"/>
</dbReference>
<dbReference type="AlphaFoldDB" id="A0A545SPR3"/>
<keyword evidence="1" id="KW-0812">Transmembrane</keyword>